<dbReference type="Gene3D" id="6.10.250.1310">
    <property type="match status" value="1"/>
</dbReference>
<name>A0AB40AGV3_DIOCR</name>
<feature type="region of interest" description="Disordered" evidence="1">
    <location>
        <begin position="1049"/>
        <end position="1089"/>
    </location>
</feature>
<dbReference type="AlphaFoldDB" id="A0AB40AGV3"/>
<accession>A0AB40AGV3</accession>
<feature type="compositionally biased region" description="Polar residues" evidence="1">
    <location>
        <begin position="1049"/>
        <end position="1079"/>
    </location>
</feature>
<dbReference type="InterPro" id="IPR039322">
    <property type="entry name" value="MOM1"/>
</dbReference>
<protein>
    <submittedName>
        <fullName evidence="3 4">Uncharacterized protein LOC120249584 isoform X1</fullName>
    </submittedName>
</protein>
<proteinExistence type="predicted"/>
<sequence>MAFNSSNQGHLGASKRSIIMEPDVASGQSHSQLLKEIESWKAELLTKRIDLVEKTCEQRIELLLQNQLEEVTEFCRYREAERVKLQKAHDMDLDRMQALRIDTYVKINKMNLLHEKFLVKLDAFDHHMKGQRRKLIVKQLDARAKEGRLRDRWLEDVKAGRLSETFDELALSGTGFCLERFKYGESDGVGDECPGSKLRDSGLSLGKQSADKVSTGSAERADICGSYTKASINSTNESAAEAPTEPGKFVSHSCSLGAAETIVQPIKTAEVLEIGTNTTKCDASHQTETLLSSFVVIDAAVHKRDAFISNSEAVTEAGIAVEAKSSHSELGGVSNLLNEFDAIPSRLVTPPPVDKPDEMGTSLLSSCVRNKADSKHDSVVFSSQGTDGVCIPIVNNILQLDGINAASDEVEEIQPKLMAKARVDNPLETQTPSSPIIRSSAVNELDIITNAEANSGVGMVLDNVTLSSSSNKEKVVSCDYEPTPAKPGAASGVGSPVECESPSLSTVRDATVNGVGASVTNLELTNIVGIPREEKILHLSDATNVAADKPNAVNIELGPAAEFDGELDNVVTDLEAANRVRVPLVTKSLHPSDATNAAANVPNETIDSILEPTARMETTFGAEMPPASDAMFAAAGKFDAIYTSSAGRQLNNPQYQCVYSDSAFLTSLPLQSQIEVPSSSQVWPSFALENPMASNQALDASNQECGINNRPVVDQELSPLPSMFPALRSIISEPSQAPQINHNLVGSGCFQLNHPTPNETEHGDNQTSATEQGPYQIGFSNPDISEPNIASLSQFEPSNQPFSQAPVQPMSSPANIPREGMQSQDVGSISSVSGNLLNELQAQLRMHPQCLQSNPFDNELTKISKLNEVLSQMHEDKKQKIKLECEKDLESVKRKYEALIQEAEQNFVQGKKLFQTISERVNNNIILAAQFRDKFYESKGRTPAASCGATMTQQIPQVWQQPAILRPSSPLTSAPAPARAGLPSMPAGSPQLAMRHQDAAFPHQMFQYTHPIFPGNSDRCNFSMALPSQPQPPSRQIGRDIRLPAPHLQSSRYRPSLLTPSQTSGLQTGSSMGRESTCTGMGLGDNNIL</sequence>
<dbReference type="PANTHER" id="PTHR35116">
    <property type="entry name" value="HELICASE PROTEIN MOM1"/>
    <property type="match status" value="1"/>
</dbReference>
<keyword evidence="2" id="KW-1185">Reference proteome</keyword>
<dbReference type="PANTHER" id="PTHR35116:SF2">
    <property type="entry name" value="ATP-DEPENDENT HELICASE FAMILY PROTEIN-RELATED"/>
    <property type="match status" value="1"/>
</dbReference>
<dbReference type="GO" id="GO:0031507">
    <property type="term" value="P:heterochromatin formation"/>
    <property type="evidence" value="ECO:0007669"/>
    <property type="project" value="InterPro"/>
</dbReference>
<dbReference type="GeneID" id="120249584"/>
<gene>
    <name evidence="3 4" type="primary">LOC120249584</name>
</gene>
<evidence type="ECO:0000313" key="2">
    <source>
        <dbReference type="Proteomes" id="UP001515500"/>
    </source>
</evidence>
<organism evidence="2 3">
    <name type="scientific">Dioscorea cayennensis subsp. rotundata</name>
    <name type="common">White Guinea yam</name>
    <name type="synonym">Dioscorea rotundata</name>
    <dbReference type="NCBI Taxonomy" id="55577"/>
    <lineage>
        <taxon>Eukaryota</taxon>
        <taxon>Viridiplantae</taxon>
        <taxon>Streptophyta</taxon>
        <taxon>Embryophyta</taxon>
        <taxon>Tracheophyta</taxon>
        <taxon>Spermatophyta</taxon>
        <taxon>Magnoliopsida</taxon>
        <taxon>Liliopsida</taxon>
        <taxon>Dioscoreales</taxon>
        <taxon>Dioscoreaceae</taxon>
        <taxon>Dioscorea</taxon>
    </lineage>
</organism>
<dbReference type="RefSeq" id="XP_039114074.1">
    <property type="nucleotide sequence ID" value="XM_039258140.1"/>
</dbReference>
<evidence type="ECO:0000313" key="3">
    <source>
        <dbReference type="RefSeq" id="XP_039114073.1"/>
    </source>
</evidence>
<dbReference type="Proteomes" id="UP001515500">
    <property type="component" value="Chromosome 19"/>
</dbReference>
<reference evidence="3 4" key="1">
    <citation type="submission" date="2025-04" db="UniProtKB">
        <authorList>
            <consortium name="RefSeq"/>
        </authorList>
    </citation>
    <scope>IDENTIFICATION</scope>
</reference>
<evidence type="ECO:0000256" key="1">
    <source>
        <dbReference type="SAM" id="MobiDB-lite"/>
    </source>
</evidence>
<dbReference type="RefSeq" id="XP_039114073.1">
    <property type="nucleotide sequence ID" value="XM_039258139.1"/>
</dbReference>
<evidence type="ECO:0000313" key="4">
    <source>
        <dbReference type="RefSeq" id="XP_039114074.1"/>
    </source>
</evidence>